<dbReference type="CDD" id="cd00751">
    <property type="entry name" value="thiolase"/>
    <property type="match status" value="1"/>
</dbReference>
<evidence type="ECO:0000313" key="9">
    <source>
        <dbReference type="EMBL" id="SFM43034.1"/>
    </source>
</evidence>
<name>A0A1I4QSJ7_9GAMM</name>
<proteinExistence type="inferred from homology"/>
<evidence type="ECO:0000256" key="5">
    <source>
        <dbReference type="RuleBase" id="RU003557"/>
    </source>
</evidence>
<feature type="domain" description="Thiolase N-terminal" evidence="7">
    <location>
        <begin position="25"/>
        <end position="292"/>
    </location>
</feature>
<dbReference type="NCBIfam" id="NF006740">
    <property type="entry name" value="PRK09268.1"/>
    <property type="match status" value="1"/>
</dbReference>
<evidence type="ECO:0000256" key="1">
    <source>
        <dbReference type="ARBA" id="ARBA00010982"/>
    </source>
</evidence>
<dbReference type="SUPFAM" id="SSF53901">
    <property type="entry name" value="Thiolase-like"/>
    <property type="match status" value="2"/>
</dbReference>
<dbReference type="Gene3D" id="3.40.47.10">
    <property type="match status" value="1"/>
</dbReference>
<dbReference type="PANTHER" id="PTHR42689:SF1">
    <property type="entry name" value="ACETYL-COA ACYLTRANSFERASE FADA2 (3-KETOACYL-COA THIOLASE) (BETA-KETOTHIOLASE)-RELATED"/>
    <property type="match status" value="1"/>
</dbReference>
<dbReference type="InterPro" id="IPR050521">
    <property type="entry name" value="3-ketoacyl-CoA_Thiolase"/>
</dbReference>
<dbReference type="Proteomes" id="UP000198519">
    <property type="component" value="Unassembled WGS sequence"/>
</dbReference>
<feature type="active site" description="Proton acceptor" evidence="4">
    <location>
        <position position="429"/>
    </location>
</feature>
<dbReference type="STRING" id="488535.SAMN04487963_2557"/>
<keyword evidence="10" id="KW-1185">Reference proteome</keyword>
<evidence type="ECO:0000259" key="8">
    <source>
        <dbReference type="Pfam" id="PF02803"/>
    </source>
</evidence>
<feature type="active site" description="Acyl-thioester intermediate" evidence="4">
    <location>
        <position position="109"/>
    </location>
</feature>
<dbReference type="AlphaFoldDB" id="A0A1I4QSJ7"/>
<dbReference type="GO" id="GO:0003988">
    <property type="term" value="F:acetyl-CoA C-acyltransferase activity"/>
    <property type="evidence" value="ECO:0007669"/>
    <property type="project" value="UniProtKB-ARBA"/>
</dbReference>
<dbReference type="InterPro" id="IPR016039">
    <property type="entry name" value="Thiolase-like"/>
</dbReference>
<comment type="similarity">
    <text evidence="1 5">Belongs to the thiolase-like superfamily. Thiolase family.</text>
</comment>
<protein>
    <submittedName>
        <fullName evidence="9">Acetyl-CoA C-acetyltransferase</fullName>
    </submittedName>
</protein>
<accession>A0A1I4QSJ7</accession>
<keyword evidence="2 5" id="KW-0808">Transferase</keyword>
<dbReference type="OrthoDB" id="8951704at2"/>
<dbReference type="RefSeq" id="WP_092023100.1">
    <property type="nucleotide sequence ID" value="NZ_FOUE01000003.1"/>
</dbReference>
<dbReference type="Pfam" id="PF02803">
    <property type="entry name" value="Thiolase_C"/>
    <property type="match status" value="1"/>
</dbReference>
<dbReference type="PIRSF" id="PIRSF000429">
    <property type="entry name" value="Ac-CoA_Ac_transf"/>
    <property type="match status" value="1"/>
</dbReference>
<evidence type="ECO:0000313" key="10">
    <source>
        <dbReference type="Proteomes" id="UP000198519"/>
    </source>
</evidence>
<reference evidence="10" key="1">
    <citation type="submission" date="2016-10" db="EMBL/GenBank/DDBJ databases">
        <authorList>
            <person name="Varghese N."/>
            <person name="Submissions S."/>
        </authorList>
    </citation>
    <scope>NUCLEOTIDE SEQUENCE [LARGE SCALE GENOMIC DNA]</scope>
    <source>
        <strain evidence="10">CGMCC 1.7061</strain>
    </source>
</reference>
<evidence type="ECO:0000259" key="7">
    <source>
        <dbReference type="Pfam" id="PF00108"/>
    </source>
</evidence>
<dbReference type="EMBL" id="FOUE01000003">
    <property type="protein sequence ID" value="SFM43034.1"/>
    <property type="molecule type" value="Genomic_DNA"/>
</dbReference>
<sequence length="442" mass="47173">MAQTKTSTQRKRSNPGSQAGGVRRVAVIGGNRIPFARSNTVYSKISNQELLTAALRGLVDRFGLQGQRLGEVVAGAVIKHSRDFNLTREAVLSSGLAPETPAYDIQQACGTGLEAAILVANKIALGQIECGIAGGTDTTSDAPIGVGEGLREILLDLNRAKTNAERLKILGRFRPSHLVPTIPENGEPRTGMSMGDHCQVTAHEWAIPRDEQDQLAYESHQKLAAAYGEGFFEDLMTPLAGQEVDNILRPDTTLEKLASLKPCFDRENGTMTAANSTALTDGASCVLLASEEWAKKNGLEVQAYLSFSEVAAVDFVEKKEGLLMAPAYAVPRLLERAGLTLQDFDFYEIHEAFAAQVLSTLKAWEDPAFCKERLGLEAPLGSIDRSKMNVKGSSLATGHPFAATGGRIIATLAKLLEQNGGGRGLISICAAGGQGVTAILER</sequence>
<keyword evidence="3 5" id="KW-0012">Acyltransferase</keyword>
<feature type="region of interest" description="Disordered" evidence="6">
    <location>
        <begin position="1"/>
        <end position="21"/>
    </location>
</feature>
<evidence type="ECO:0000256" key="2">
    <source>
        <dbReference type="ARBA" id="ARBA00022679"/>
    </source>
</evidence>
<dbReference type="InterPro" id="IPR002155">
    <property type="entry name" value="Thiolase"/>
</dbReference>
<feature type="active site" description="Proton acceptor" evidence="4">
    <location>
        <position position="399"/>
    </location>
</feature>
<feature type="domain" description="Thiolase C-terminal" evidence="8">
    <location>
        <begin position="319"/>
        <end position="442"/>
    </location>
</feature>
<organism evidence="9 10">
    <name type="scientific">Marinobacter zhejiangensis</name>
    <dbReference type="NCBI Taxonomy" id="488535"/>
    <lineage>
        <taxon>Bacteria</taxon>
        <taxon>Pseudomonadati</taxon>
        <taxon>Pseudomonadota</taxon>
        <taxon>Gammaproteobacteria</taxon>
        <taxon>Pseudomonadales</taxon>
        <taxon>Marinobacteraceae</taxon>
        <taxon>Marinobacter</taxon>
    </lineage>
</organism>
<dbReference type="InterPro" id="IPR020617">
    <property type="entry name" value="Thiolase_C"/>
</dbReference>
<dbReference type="Pfam" id="PF00108">
    <property type="entry name" value="Thiolase_N"/>
    <property type="match status" value="1"/>
</dbReference>
<dbReference type="PANTHER" id="PTHR42689">
    <property type="entry name" value="ACETYL-COA ACYLTRANSFERASE FADA2 (3-KETOACYL-COA THIOLASE) (BETA-KETOTHIOLASE)-RELATED"/>
    <property type="match status" value="1"/>
</dbReference>
<evidence type="ECO:0000256" key="3">
    <source>
        <dbReference type="ARBA" id="ARBA00023315"/>
    </source>
</evidence>
<dbReference type="GO" id="GO:0005829">
    <property type="term" value="C:cytosol"/>
    <property type="evidence" value="ECO:0007669"/>
    <property type="project" value="TreeGrafter"/>
</dbReference>
<dbReference type="InterPro" id="IPR020616">
    <property type="entry name" value="Thiolase_N"/>
</dbReference>
<evidence type="ECO:0000256" key="6">
    <source>
        <dbReference type="SAM" id="MobiDB-lite"/>
    </source>
</evidence>
<dbReference type="NCBIfam" id="TIGR01930">
    <property type="entry name" value="AcCoA-C-Actrans"/>
    <property type="match status" value="1"/>
</dbReference>
<evidence type="ECO:0000256" key="4">
    <source>
        <dbReference type="PIRSR" id="PIRSR000429-1"/>
    </source>
</evidence>
<gene>
    <name evidence="9" type="ORF">SAMN04487963_2557</name>
</gene>